<dbReference type="PANTHER" id="PTHR23416">
    <property type="entry name" value="SIALIC ACID SYNTHASE-RELATED"/>
    <property type="match status" value="1"/>
</dbReference>
<dbReference type="EMBL" id="JACHWQ010000002">
    <property type="protein sequence ID" value="MBB2975532.1"/>
    <property type="molecule type" value="Genomic_DNA"/>
</dbReference>
<dbReference type="AlphaFoldDB" id="A0A7W4YMX0"/>
<comment type="similarity">
    <text evidence="1">Belongs to the transferase hexapeptide repeat family.</text>
</comment>
<dbReference type="GO" id="GO:0008374">
    <property type="term" value="F:O-acyltransferase activity"/>
    <property type="evidence" value="ECO:0007669"/>
    <property type="project" value="TreeGrafter"/>
</dbReference>
<dbReference type="Proteomes" id="UP000529310">
    <property type="component" value="Unassembled WGS sequence"/>
</dbReference>
<dbReference type="PANTHER" id="PTHR23416:SF23">
    <property type="entry name" value="ACETYLTRANSFERASE C18B11.09C-RELATED"/>
    <property type="match status" value="1"/>
</dbReference>
<dbReference type="Pfam" id="PF14602">
    <property type="entry name" value="Hexapep_2"/>
    <property type="match status" value="1"/>
</dbReference>
<dbReference type="RefSeq" id="WP_165139556.1">
    <property type="nucleotide sequence ID" value="NZ_CP049255.1"/>
</dbReference>
<dbReference type="InterPro" id="IPR051159">
    <property type="entry name" value="Hexapeptide_acetyltransf"/>
</dbReference>
<dbReference type="InterPro" id="IPR018357">
    <property type="entry name" value="Hexapep_transf_CS"/>
</dbReference>
<dbReference type="InterPro" id="IPR011004">
    <property type="entry name" value="Trimer_LpxA-like_sf"/>
</dbReference>
<name>A0A7W4YMX0_9MICO</name>
<dbReference type="Pfam" id="PF00132">
    <property type="entry name" value="Hexapep"/>
    <property type="match status" value="1"/>
</dbReference>
<dbReference type="GO" id="GO:0005829">
    <property type="term" value="C:cytosol"/>
    <property type="evidence" value="ECO:0007669"/>
    <property type="project" value="TreeGrafter"/>
</dbReference>
<proteinExistence type="inferred from homology"/>
<dbReference type="InterPro" id="IPR001451">
    <property type="entry name" value="Hexapep"/>
</dbReference>
<evidence type="ECO:0000313" key="4">
    <source>
        <dbReference type="EMBL" id="MBB2975532.1"/>
    </source>
</evidence>
<organism evidence="4 5">
    <name type="scientific">Microbacterium endophyticum</name>
    <dbReference type="NCBI Taxonomy" id="1526412"/>
    <lineage>
        <taxon>Bacteria</taxon>
        <taxon>Bacillati</taxon>
        <taxon>Actinomycetota</taxon>
        <taxon>Actinomycetes</taxon>
        <taxon>Micrococcales</taxon>
        <taxon>Microbacteriaceae</taxon>
        <taxon>Microbacterium</taxon>
    </lineage>
</organism>
<dbReference type="PROSITE" id="PS00101">
    <property type="entry name" value="HEXAPEP_TRANSFERASES"/>
    <property type="match status" value="1"/>
</dbReference>
<evidence type="ECO:0000313" key="5">
    <source>
        <dbReference type="Proteomes" id="UP000529310"/>
    </source>
</evidence>
<sequence>MSGTTICSALSIVIGDRCLFGADTTIADTDFHPLEAAGRRHARMPEPNSTDRIVIGDDVFIGYGSLVLKGVTIGSGSVVGARSVVTKDVPPNSIVAGSPARIVSQL</sequence>
<evidence type="ECO:0000256" key="2">
    <source>
        <dbReference type="ARBA" id="ARBA00022679"/>
    </source>
</evidence>
<dbReference type="CDD" id="cd04647">
    <property type="entry name" value="LbH_MAT_like"/>
    <property type="match status" value="1"/>
</dbReference>
<keyword evidence="2 4" id="KW-0808">Transferase</keyword>
<dbReference type="SUPFAM" id="SSF51161">
    <property type="entry name" value="Trimeric LpxA-like enzymes"/>
    <property type="match status" value="1"/>
</dbReference>
<keyword evidence="5" id="KW-1185">Reference proteome</keyword>
<keyword evidence="3" id="KW-0677">Repeat</keyword>
<protein>
    <submittedName>
        <fullName evidence="4">Acetyltransferase-like isoleucine patch superfamily enzyme</fullName>
    </submittedName>
</protein>
<evidence type="ECO:0000256" key="3">
    <source>
        <dbReference type="ARBA" id="ARBA00022737"/>
    </source>
</evidence>
<reference evidence="4 5" key="1">
    <citation type="submission" date="2020-08" db="EMBL/GenBank/DDBJ databases">
        <title>Sequencing the genomes of 1000 actinobacteria strains.</title>
        <authorList>
            <person name="Klenk H.-P."/>
        </authorList>
    </citation>
    <scope>NUCLEOTIDE SEQUENCE [LARGE SCALE GENOMIC DNA]</scope>
    <source>
        <strain evidence="4 5">DSM 27099</strain>
    </source>
</reference>
<evidence type="ECO:0000256" key="1">
    <source>
        <dbReference type="ARBA" id="ARBA00007274"/>
    </source>
</evidence>
<gene>
    <name evidence="4" type="ORF">FHX49_001098</name>
</gene>
<dbReference type="Gene3D" id="2.160.10.10">
    <property type="entry name" value="Hexapeptide repeat proteins"/>
    <property type="match status" value="1"/>
</dbReference>
<accession>A0A7W4YMX0</accession>
<comment type="caution">
    <text evidence="4">The sequence shown here is derived from an EMBL/GenBank/DDBJ whole genome shotgun (WGS) entry which is preliminary data.</text>
</comment>